<sequence>MTTVSIVNVTSYTGSELLRLLAQHPDFVVTSVTGRSTVGKRLEEVFPYLRAGIPTLEGQQPAIDPALVITEEPAQTDLAFVCLPHAAAGEAVIKLLQRGTKVVDLSADFRLRDVVTYEEWYKHTHPAPALLENAVYGLCETYREQIRNASLVANPGCHTTTSILALSPAFAADIIRPDVIIDSKTGISGGGRNPSAAYHFPEADEDVSAYGLSGHRHMPEIAQELTAVAAAHGHPFEKALRITFVPHLMPMTRGILATCYADLKEGENGALPATTEIRALYEQYYANEPFVHVVDQPPHTKWTYGSNHCFIYPIVDQRAKRLIVVSCLDNLVKGASGQAIQNANLLYGLPETTGLSSLGVHP</sequence>
<dbReference type="SUPFAM" id="SSF51735">
    <property type="entry name" value="NAD(P)-binding Rossmann-fold domains"/>
    <property type="match status" value="1"/>
</dbReference>
<dbReference type="Pfam" id="PF01118">
    <property type="entry name" value="Semialdhyde_dh"/>
    <property type="match status" value="1"/>
</dbReference>
<dbReference type="InterPro" id="IPR058924">
    <property type="entry name" value="AGPR_dimerisation_dom"/>
</dbReference>
<dbReference type="GO" id="GO:0070401">
    <property type="term" value="F:NADP+ binding"/>
    <property type="evidence" value="ECO:0007669"/>
    <property type="project" value="InterPro"/>
</dbReference>
<comment type="pathway">
    <text evidence="5">Amino-acid biosynthesis; L-arginine biosynthesis; N(2)-acetyl-L-ornithine from L-glutamate: step 3/4.</text>
</comment>
<dbReference type="InterPro" id="IPR050085">
    <property type="entry name" value="AGPR"/>
</dbReference>
<keyword evidence="8" id="KW-1185">Reference proteome</keyword>
<dbReference type="InterPro" id="IPR036291">
    <property type="entry name" value="NAD(P)-bd_dom_sf"/>
</dbReference>
<dbReference type="GO" id="GO:0006526">
    <property type="term" value="P:L-arginine biosynthetic process"/>
    <property type="evidence" value="ECO:0007669"/>
    <property type="project" value="UniProtKB-UniRule"/>
</dbReference>
<evidence type="ECO:0000256" key="3">
    <source>
        <dbReference type="ARBA" id="ARBA00022857"/>
    </source>
</evidence>
<dbReference type="EMBL" id="BIFQ01000001">
    <property type="protein sequence ID" value="GCE02903.1"/>
    <property type="molecule type" value="Genomic_DNA"/>
</dbReference>
<dbReference type="GO" id="GO:0051287">
    <property type="term" value="F:NAD binding"/>
    <property type="evidence" value="ECO:0007669"/>
    <property type="project" value="InterPro"/>
</dbReference>
<feature type="active site" evidence="5">
    <location>
        <position position="157"/>
    </location>
</feature>
<keyword evidence="3 5" id="KW-0521">NADP</keyword>
<dbReference type="PANTHER" id="PTHR32338">
    <property type="entry name" value="N-ACETYL-GAMMA-GLUTAMYL-PHOSPHATE REDUCTASE, CHLOROPLASTIC-RELATED-RELATED"/>
    <property type="match status" value="1"/>
</dbReference>
<dbReference type="Proteomes" id="UP000287224">
    <property type="component" value="Unassembled WGS sequence"/>
</dbReference>
<dbReference type="RefSeq" id="WP_126594239.1">
    <property type="nucleotide sequence ID" value="NZ_BIFQ01000001.1"/>
</dbReference>
<feature type="domain" description="Semialdehyde dehydrogenase NAD-binding" evidence="6">
    <location>
        <begin position="3"/>
        <end position="149"/>
    </location>
</feature>
<evidence type="ECO:0000256" key="5">
    <source>
        <dbReference type="HAMAP-Rule" id="MF_00150"/>
    </source>
</evidence>
<comment type="catalytic activity">
    <reaction evidence="5">
        <text>N-acetyl-L-glutamate 5-semialdehyde + phosphate + NADP(+) = N-acetyl-L-glutamyl 5-phosphate + NADPH + H(+)</text>
        <dbReference type="Rhea" id="RHEA:21588"/>
        <dbReference type="ChEBI" id="CHEBI:15378"/>
        <dbReference type="ChEBI" id="CHEBI:29123"/>
        <dbReference type="ChEBI" id="CHEBI:43474"/>
        <dbReference type="ChEBI" id="CHEBI:57783"/>
        <dbReference type="ChEBI" id="CHEBI:57936"/>
        <dbReference type="ChEBI" id="CHEBI:58349"/>
        <dbReference type="EC" id="1.2.1.38"/>
    </reaction>
</comment>
<dbReference type="SUPFAM" id="SSF55347">
    <property type="entry name" value="Glyceraldehyde-3-phosphate dehydrogenase-like, C-terminal domain"/>
    <property type="match status" value="1"/>
</dbReference>
<evidence type="ECO:0000313" key="7">
    <source>
        <dbReference type="EMBL" id="GCE02903.1"/>
    </source>
</evidence>
<keyword evidence="1 5" id="KW-0055">Arginine biosynthesis</keyword>
<protein>
    <recommendedName>
        <fullName evidence="5">N-acetyl-gamma-glutamyl-phosphate reductase</fullName>
        <shortName evidence="5">AGPR</shortName>
        <ecNumber evidence="5">1.2.1.38</ecNumber>
    </recommendedName>
    <alternativeName>
        <fullName evidence="5">N-acetyl-glutamate semialdehyde dehydrogenase</fullName>
        <shortName evidence="5">NAGSA dehydrogenase</shortName>
    </alternativeName>
</protein>
<comment type="subcellular location">
    <subcellularLocation>
        <location evidence="5">Cytoplasm</location>
    </subcellularLocation>
</comment>
<dbReference type="HAMAP" id="MF_00150">
    <property type="entry name" value="ArgC_type1"/>
    <property type="match status" value="1"/>
</dbReference>
<dbReference type="PANTHER" id="PTHR32338:SF10">
    <property type="entry name" value="N-ACETYL-GAMMA-GLUTAMYL-PHOSPHATE REDUCTASE, CHLOROPLASTIC-RELATED"/>
    <property type="match status" value="1"/>
</dbReference>
<comment type="caution">
    <text evidence="7">The sequence shown here is derived from an EMBL/GenBank/DDBJ whole genome shotgun (WGS) entry which is preliminary data.</text>
</comment>
<dbReference type="Pfam" id="PF22698">
    <property type="entry name" value="Semialdhyde_dhC_1"/>
    <property type="match status" value="1"/>
</dbReference>
<dbReference type="Gene3D" id="3.30.360.10">
    <property type="entry name" value="Dihydrodipicolinate Reductase, domain 2"/>
    <property type="match status" value="1"/>
</dbReference>
<dbReference type="CDD" id="cd17895">
    <property type="entry name" value="AGPR_1_N"/>
    <property type="match status" value="1"/>
</dbReference>
<name>A0A401Z7S9_9CHLR</name>
<dbReference type="OrthoDB" id="9801289at2"/>
<comment type="function">
    <text evidence="5">Catalyzes the NADPH-dependent reduction of N-acetyl-5-glutamyl phosphate to yield N-acetyl-L-glutamate 5-semialdehyde.</text>
</comment>
<dbReference type="GO" id="GO:0003942">
    <property type="term" value="F:N-acetyl-gamma-glutamyl-phosphate reductase activity"/>
    <property type="evidence" value="ECO:0007669"/>
    <property type="project" value="UniProtKB-UniRule"/>
</dbReference>
<dbReference type="InterPro" id="IPR000706">
    <property type="entry name" value="AGPR_type-1"/>
</dbReference>
<evidence type="ECO:0000256" key="2">
    <source>
        <dbReference type="ARBA" id="ARBA00022605"/>
    </source>
</evidence>
<dbReference type="EC" id="1.2.1.38" evidence="5"/>
<dbReference type="AlphaFoldDB" id="A0A401Z7S9"/>
<dbReference type="NCBIfam" id="TIGR01850">
    <property type="entry name" value="argC"/>
    <property type="match status" value="1"/>
</dbReference>
<dbReference type="Gene3D" id="3.40.50.720">
    <property type="entry name" value="NAD(P)-binding Rossmann-like Domain"/>
    <property type="match status" value="1"/>
</dbReference>
<dbReference type="GO" id="GO:0005737">
    <property type="term" value="C:cytoplasm"/>
    <property type="evidence" value="ECO:0007669"/>
    <property type="project" value="UniProtKB-SubCell"/>
</dbReference>
<dbReference type="InterPro" id="IPR000534">
    <property type="entry name" value="Semialdehyde_DH_NAD-bd"/>
</dbReference>
<evidence type="ECO:0000259" key="6">
    <source>
        <dbReference type="SMART" id="SM00859"/>
    </source>
</evidence>
<keyword evidence="2 5" id="KW-0028">Amino-acid biosynthesis</keyword>
<accession>A0A401Z7S9</accession>
<keyword evidence="5" id="KW-0963">Cytoplasm</keyword>
<dbReference type="SMART" id="SM00859">
    <property type="entry name" value="Semialdhyde_dh"/>
    <property type="match status" value="1"/>
</dbReference>
<keyword evidence="4 5" id="KW-0560">Oxidoreductase</keyword>
<evidence type="ECO:0000256" key="1">
    <source>
        <dbReference type="ARBA" id="ARBA00022571"/>
    </source>
</evidence>
<proteinExistence type="inferred from homology"/>
<comment type="similarity">
    <text evidence="5">Belongs to the NAGSA dehydrogenase family. Type 1 subfamily.</text>
</comment>
<evidence type="ECO:0000256" key="4">
    <source>
        <dbReference type="ARBA" id="ARBA00023002"/>
    </source>
</evidence>
<reference evidence="8" key="1">
    <citation type="submission" date="2018-12" db="EMBL/GenBank/DDBJ databases">
        <title>Tengunoibacter tsumagoiensis gen. nov., sp. nov., Dictyobacter kobayashii sp. nov., D. alpinus sp. nov., and D. joshuensis sp. nov. and description of Dictyobacteraceae fam. nov. within the order Ktedonobacterales isolated from Tengu-no-mugimeshi.</title>
        <authorList>
            <person name="Wang C.M."/>
            <person name="Zheng Y."/>
            <person name="Sakai Y."/>
            <person name="Toyoda A."/>
            <person name="Minakuchi Y."/>
            <person name="Abe K."/>
            <person name="Yokota A."/>
            <person name="Yabe S."/>
        </authorList>
    </citation>
    <scope>NUCLEOTIDE SEQUENCE [LARGE SCALE GENOMIC DNA]</scope>
    <source>
        <strain evidence="8">S-27</strain>
    </source>
</reference>
<dbReference type="UniPathway" id="UPA00068">
    <property type="reaction ID" value="UER00108"/>
</dbReference>
<gene>
    <name evidence="7" type="primary">argC_1</name>
    <name evidence="5" type="synonym">argC</name>
    <name evidence="7" type="ORF">KDAU_02320</name>
</gene>
<evidence type="ECO:0000313" key="8">
    <source>
        <dbReference type="Proteomes" id="UP000287224"/>
    </source>
</evidence>
<organism evidence="7 8">
    <name type="scientific">Dictyobacter aurantiacus</name>
    <dbReference type="NCBI Taxonomy" id="1936993"/>
    <lineage>
        <taxon>Bacteria</taxon>
        <taxon>Bacillati</taxon>
        <taxon>Chloroflexota</taxon>
        <taxon>Ktedonobacteria</taxon>
        <taxon>Ktedonobacterales</taxon>
        <taxon>Dictyobacteraceae</taxon>
        <taxon>Dictyobacter</taxon>
    </lineage>
</organism>
<dbReference type="CDD" id="cd23934">
    <property type="entry name" value="AGPR_1_C"/>
    <property type="match status" value="1"/>
</dbReference>